<reference evidence="2" key="1">
    <citation type="journal article" date="2019" name="Sci. Rep.">
        <title>Draft genome of Tanacetum cinerariifolium, the natural source of mosquito coil.</title>
        <authorList>
            <person name="Yamashiro T."/>
            <person name="Shiraishi A."/>
            <person name="Satake H."/>
            <person name="Nakayama K."/>
        </authorList>
    </citation>
    <scope>NUCLEOTIDE SEQUENCE</scope>
</reference>
<dbReference type="InterPro" id="IPR012337">
    <property type="entry name" value="RNaseH-like_sf"/>
</dbReference>
<dbReference type="GO" id="GO:0003676">
    <property type="term" value="F:nucleic acid binding"/>
    <property type="evidence" value="ECO:0007669"/>
    <property type="project" value="InterPro"/>
</dbReference>
<dbReference type="InterPro" id="IPR052160">
    <property type="entry name" value="Gypsy_RT_Integrase-like"/>
</dbReference>
<dbReference type="InterPro" id="IPR001584">
    <property type="entry name" value="Integrase_cat-core"/>
</dbReference>
<sequence length="680" mass="78642">PFKVIERIRPVAYKLELPNKLHGIHNTFHVSNLKRCFVNDNVVIPSDEVQLDDKLHFVEEPVEIMDREVKRLKQSRIPIVKVRWNSRRGPEFTWEREDLFRSKYPHLFARRHVTRQGKRRDRSKKNTKCVTAVNEELTAAKHKLMLLKLKLFKNVDGFSRRGTIIQIFYHGLDKATQAILDAEGIFLYKTPNEAYQLLEDRVLLKLYWSKDMNAKPIHKTIPFAESSKNSKLMEKMKALTTKIDLQFKEIKGEMKDMRDGCNSCGGPHPSSKCDDKPMGGPKHEEANYAYEGYQGRGYRGNYYVNQNSKTIVIHDDSEDEVDEAKKEVELSFSKQTKSDPPPLKAYKPTIPINVPLVDVLAGMPNYEKFLKDLVSNKSKMKQIFATFFNEECSATVQNKLPPQLGDPRSFLIPCIKINFEDDAKPIIQRQCRLNPNMKEVQKKEIIKLLDAVDQEKTTFTCLYRTYCYKRMPFGLCNVPATFQRCMISIFQDMLETSMEVFMDDFLELMDDDIDDNFPDKKLMNVSSTEEDKISWRCVYGVETQKILNECHHGPIGGYYGPSTTAKKVFDAGFGWSKIFKEAHTLVQNYDACQCSCSLPRKDEMPQNCIQVSKIFDIWGIDFIGPFPKSYKFKYILVAIDYLSKWAEAEALSTNDARVVINFLKNLLSRFGIPKALISDR</sequence>
<dbReference type="EMBL" id="BKCJ010141257">
    <property type="protein sequence ID" value="GEX95205.1"/>
    <property type="molecule type" value="Genomic_DNA"/>
</dbReference>
<keyword evidence="2" id="KW-0695">RNA-directed DNA polymerase</keyword>
<evidence type="ECO:0000313" key="2">
    <source>
        <dbReference type="EMBL" id="GEX95205.1"/>
    </source>
</evidence>
<dbReference type="Pfam" id="PF00078">
    <property type="entry name" value="RVT_1"/>
    <property type="match status" value="1"/>
</dbReference>
<feature type="non-terminal residue" evidence="2">
    <location>
        <position position="1"/>
    </location>
</feature>
<dbReference type="PROSITE" id="PS50994">
    <property type="entry name" value="INTEGRASE"/>
    <property type="match status" value="1"/>
</dbReference>
<gene>
    <name evidence="2" type="ORF">Tci_367180</name>
</gene>
<accession>A0A699HCD9</accession>
<name>A0A699HCD9_TANCI</name>
<keyword evidence="2" id="KW-0808">Transferase</keyword>
<protein>
    <submittedName>
        <fullName evidence="2">Reverse transcriptase domain-containing protein</fullName>
    </submittedName>
</protein>
<comment type="caution">
    <text evidence="2">The sequence shown here is derived from an EMBL/GenBank/DDBJ whole genome shotgun (WGS) entry which is preliminary data.</text>
</comment>
<dbReference type="SUPFAM" id="SSF53098">
    <property type="entry name" value="Ribonuclease H-like"/>
    <property type="match status" value="1"/>
</dbReference>
<dbReference type="Gene3D" id="3.30.70.270">
    <property type="match status" value="1"/>
</dbReference>
<dbReference type="Gene3D" id="3.30.420.10">
    <property type="entry name" value="Ribonuclease H-like superfamily/Ribonuclease H"/>
    <property type="match status" value="1"/>
</dbReference>
<dbReference type="InterPro" id="IPR043502">
    <property type="entry name" value="DNA/RNA_pol_sf"/>
</dbReference>
<evidence type="ECO:0000259" key="1">
    <source>
        <dbReference type="PROSITE" id="PS50994"/>
    </source>
</evidence>
<dbReference type="PANTHER" id="PTHR47266">
    <property type="entry name" value="ENDONUCLEASE-RELATED"/>
    <property type="match status" value="1"/>
</dbReference>
<dbReference type="Gene3D" id="1.10.340.70">
    <property type="match status" value="1"/>
</dbReference>
<feature type="domain" description="Integrase catalytic" evidence="1">
    <location>
        <begin position="601"/>
        <end position="680"/>
    </location>
</feature>
<organism evidence="2">
    <name type="scientific">Tanacetum cinerariifolium</name>
    <name type="common">Dalmatian daisy</name>
    <name type="synonym">Chrysanthemum cinerariifolium</name>
    <dbReference type="NCBI Taxonomy" id="118510"/>
    <lineage>
        <taxon>Eukaryota</taxon>
        <taxon>Viridiplantae</taxon>
        <taxon>Streptophyta</taxon>
        <taxon>Embryophyta</taxon>
        <taxon>Tracheophyta</taxon>
        <taxon>Spermatophyta</taxon>
        <taxon>Magnoliopsida</taxon>
        <taxon>eudicotyledons</taxon>
        <taxon>Gunneridae</taxon>
        <taxon>Pentapetalae</taxon>
        <taxon>asterids</taxon>
        <taxon>campanulids</taxon>
        <taxon>Asterales</taxon>
        <taxon>Asteraceae</taxon>
        <taxon>Asteroideae</taxon>
        <taxon>Anthemideae</taxon>
        <taxon>Anthemidinae</taxon>
        <taxon>Tanacetum</taxon>
    </lineage>
</organism>
<dbReference type="SUPFAM" id="SSF56672">
    <property type="entry name" value="DNA/RNA polymerases"/>
    <property type="match status" value="1"/>
</dbReference>
<feature type="non-terminal residue" evidence="2">
    <location>
        <position position="680"/>
    </location>
</feature>
<dbReference type="InterPro" id="IPR036397">
    <property type="entry name" value="RNaseH_sf"/>
</dbReference>
<dbReference type="GO" id="GO:0003964">
    <property type="term" value="F:RNA-directed DNA polymerase activity"/>
    <property type="evidence" value="ECO:0007669"/>
    <property type="project" value="UniProtKB-KW"/>
</dbReference>
<dbReference type="InterPro" id="IPR043128">
    <property type="entry name" value="Rev_trsase/Diguanyl_cyclase"/>
</dbReference>
<dbReference type="Gene3D" id="3.10.10.10">
    <property type="entry name" value="HIV Type 1 Reverse Transcriptase, subunit A, domain 1"/>
    <property type="match status" value="1"/>
</dbReference>
<proteinExistence type="predicted"/>
<keyword evidence="2" id="KW-0548">Nucleotidyltransferase</keyword>
<dbReference type="GO" id="GO:0015074">
    <property type="term" value="P:DNA integration"/>
    <property type="evidence" value="ECO:0007669"/>
    <property type="project" value="InterPro"/>
</dbReference>
<dbReference type="InterPro" id="IPR000477">
    <property type="entry name" value="RT_dom"/>
</dbReference>
<dbReference type="InterPro" id="IPR056924">
    <property type="entry name" value="SH3_Tf2-1"/>
</dbReference>
<dbReference type="Pfam" id="PF24626">
    <property type="entry name" value="SH3_Tf2-1"/>
    <property type="match status" value="1"/>
</dbReference>
<dbReference type="AlphaFoldDB" id="A0A699HCD9"/>